<accession>A0A0K6GAD1</accession>
<gene>
    <name evidence="1" type="ORF">RSOLAG22IIIB_11833</name>
</gene>
<name>A0A0K6GAD1_9AGAM</name>
<protein>
    <submittedName>
        <fullName evidence="1">Uncharacterized protein</fullName>
    </submittedName>
</protein>
<keyword evidence="2" id="KW-1185">Reference proteome</keyword>
<reference evidence="1 2" key="1">
    <citation type="submission" date="2015-07" db="EMBL/GenBank/DDBJ databases">
        <authorList>
            <person name="Noorani M."/>
        </authorList>
    </citation>
    <scope>NUCLEOTIDE SEQUENCE [LARGE SCALE GENOMIC DNA]</scope>
    <source>
        <strain evidence="1">BBA 69670</strain>
    </source>
</reference>
<proteinExistence type="predicted"/>
<evidence type="ECO:0000313" key="1">
    <source>
        <dbReference type="EMBL" id="CUA75568.1"/>
    </source>
</evidence>
<dbReference type="AlphaFoldDB" id="A0A0K6GAD1"/>
<dbReference type="EMBL" id="CYGV01001570">
    <property type="protein sequence ID" value="CUA75568.1"/>
    <property type="molecule type" value="Genomic_DNA"/>
</dbReference>
<evidence type="ECO:0000313" key="2">
    <source>
        <dbReference type="Proteomes" id="UP000044841"/>
    </source>
</evidence>
<organism evidence="1 2">
    <name type="scientific">Rhizoctonia solani</name>
    <dbReference type="NCBI Taxonomy" id="456999"/>
    <lineage>
        <taxon>Eukaryota</taxon>
        <taxon>Fungi</taxon>
        <taxon>Dikarya</taxon>
        <taxon>Basidiomycota</taxon>
        <taxon>Agaricomycotina</taxon>
        <taxon>Agaricomycetes</taxon>
        <taxon>Cantharellales</taxon>
        <taxon>Ceratobasidiaceae</taxon>
        <taxon>Rhizoctonia</taxon>
    </lineage>
</organism>
<dbReference type="Proteomes" id="UP000044841">
    <property type="component" value="Unassembled WGS sequence"/>
</dbReference>
<sequence>MSNTSSVQPSLTLAQLEPPCPRAKRHKGINALPDSEATNYSPQEILEAVQETWRSHSYGHYRSEVDLVIDHESKVVKRVSKFYCKYNEPNHHVISRDRLRTSNGTRNLCSTAQECDVQRRVLGVICRTPNLSILGSNVEFSEPLHIALLAIKCARDHRSFSSVSSDLRRAEAQLLRPGIHLPTATTVSYYVRYIYLGASLLELFYTEYSLETPFVPSDILPQYGGIIPYRNAQFASCPRLTPMALDCLTASASSVDAERGRPIINHLQHQMSSQTFQSQSDRGLAFLSSPE</sequence>